<accession>A0A8S5TQ35</accession>
<dbReference type="EMBL" id="BK032876">
    <property type="protein sequence ID" value="DAF65257.1"/>
    <property type="molecule type" value="Genomic_DNA"/>
</dbReference>
<protein>
    <submittedName>
        <fullName evidence="1">Uncharacterized protein</fullName>
    </submittedName>
</protein>
<sequence>MKAEEFMKLVSRCGYGTKASAKRYVEENPKEDYDTDDFKELYETSMHWQGISGDKGLGYAYGVNGKTTAYSNGICGNSGARQDWNM</sequence>
<evidence type="ECO:0000313" key="1">
    <source>
        <dbReference type="EMBL" id="DAF65257.1"/>
    </source>
</evidence>
<proteinExistence type="predicted"/>
<organism evidence="1">
    <name type="scientific">Myoviridae sp. ctCXW4</name>
    <dbReference type="NCBI Taxonomy" id="2827669"/>
    <lineage>
        <taxon>Viruses</taxon>
        <taxon>Duplodnaviria</taxon>
        <taxon>Heunggongvirae</taxon>
        <taxon>Uroviricota</taxon>
        <taxon>Caudoviricetes</taxon>
    </lineage>
</organism>
<name>A0A8S5TQ35_9CAUD</name>
<reference evidence="1" key="1">
    <citation type="journal article" date="2021" name="Proc. Natl. Acad. Sci. U.S.A.">
        <title>A Catalog of Tens of Thousands of Viruses from Human Metagenomes Reveals Hidden Associations with Chronic Diseases.</title>
        <authorList>
            <person name="Tisza M.J."/>
            <person name="Buck C.B."/>
        </authorList>
    </citation>
    <scope>NUCLEOTIDE SEQUENCE</scope>
    <source>
        <strain evidence="1">CtCXW4</strain>
    </source>
</reference>